<protein>
    <submittedName>
        <fullName evidence="5">Acetyl-CoA hydrolase</fullName>
    </submittedName>
</protein>
<dbReference type="InterPro" id="IPR046433">
    <property type="entry name" value="ActCoA_hydro"/>
</dbReference>
<dbReference type="Pfam" id="PF02550">
    <property type="entry name" value="AcetylCoA_hydro"/>
    <property type="match status" value="1"/>
</dbReference>
<feature type="domain" description="Acetyl-CoA hydrolase/transferase C-terminal" evidence="4">
    <location>
        <begin position="272"/>
        <end position="425"/>
    </location>
</feature>
<dbReference type="Proteomes" id="UP000005110">
    <property type="component" value="Chromosome"/>
</dbReference>
<dbReference type="GO" id="GO:0008775">
    <property type="term" value="F:acetate CoA-transferase activity"/>
    <property type="evidence" value="ECO:0007669"/>
    <property type="project" value="InterPro"/>
</dbReference>
<sequence length="432" mass="47715">MNWHDEYIRKVVSPDEAVKHIKSGDRVVIQHACGEPQLLVDAMVKNADMYENVEIVHMVAMGKAEYTKPGMEKHFWHNSLFLGATTREAINEGRGDYTPCFFFEIPNLFRNNILPVDVALIQVSKPDRHGYCSLGVSCDYTKAAVECAKIVIAEVNEKMPRTGGDCFVHVSDIDYIVEASEPIIELKRAKIGDVEKKIGENCAKLIEDGSTLQLGIGGIPDAVLSFLKDKNDLGIHSEMFSDGVVELVENGNITNKAKTLHKGKFIATFLMGSQKLYDFVNDNPAVGLYPVDYVNNPYIIAQNHRMVSINSAIQIDLMGQVAAESIGIKQFSGTGGQVDFVRGAALAKDGKAIIAMPSTAAGGKVSRIVPYLDEGAAVTTSRNDVQYVVTEYGIADLRGKTLRERARELINIAHPKFRDFLLEKAKERFKNF</sequence>
<dbReference type="EMBL" id="CM001486">
    <property type="protein sequence ID" value="EIW00535.1"/>
    <property type="molecule type" value="Genomic_DNA"/>
</dbReference>
<dbReference type="PANTHER" id="PTHR21432:SF20">
    <property type="entry name" value="ACETYL-COA HYDROLASE"/>
    <property type="match status" value="1"/>
</dbReference>
<dbReference type="PATRIC" id="fig|880478.3.peg.2833"/>
<dbReference type="InterPro" id="IPR026888">
    <property type="entry name" value="AcetylCoA_hyd_C"/>
</dbReference>
<dbReference type="GO" id="GO:0016787">
    <property type="term" value="F:hydrolase activity"/>
    <property type="evidence" value="ECO:0007669"/>
    <property type="project" value="UniProtKB-KW"/>
</dbReference>
<dbReference type="Gene3D" id="3.40.1080.20">
    <property type="entry name" value="Acetyl-CoA hydrolase/transferase C-terminal domain"/>
    <property type="match status" value="1"/>
</dbReference>
<keyword evidence="2" id="KW-0808">Transferase</keyword>
<accession>I8R537</accession>
<proteinExistence type="inferred from homology"/>
<evidence type="ECO:0000313" key="6">
    <source>
        <dbReference type="Proteomes" id="UP000005110"/>
    </source>
</evidence>
<evidence type="ECO:0000259" key="4">
    <source>
        <dbReference type="Pfam" id="PF13336"/>
    </source>
</evidence>
<comment type="similarity">
    <text evidence="1">Belongs to the acetyl-CoA hydrolase/transferase family.</text>
</comment>
<dbReference type="InterPro" id="IPR003702">
    <property type="entry name" value="ActCoA_hydro_N"/>
</dbReference>
<evidence type="ECO:0000256" key="2">
    <source>
        <dbReference type="ARBA" id="ARBA00022679"/>
    </source>
</evidence>
<dbReference type="Pfam" id="PF13336">
    <property type="entry name" value="AcetylCoA_hyd_C"/>
    <property type="match status" value="1"/>
</dbReference>
<dbReference type="InterPro" id="IPR037171">
    <property type="entry name" value="NagB/RpiA_transferase-like"/>
</dbReference>
<organism evidence="5 6">
    <name type="scientific">Thermoanaerobacter siderophilus SR4</name>
    <dbReference type="NCBI Taxonomy" id="880478"/>
    <lineage>
        <taxon>Bacteria</taxon>
        <taxon>Bacillati</taxon>
        <taxon>Bacillota</taxon>
        <taxon>Clostridia</taxon>
        <taxon>Thermoanaerobacterales</taxon>
        <taxon>Thermoanaerobacteraceae</taxon>
        <taxon>Thermoanaerobacter</taxon>
    </lineage>
</organism>
<dbReference type="AlphaFoldDB" id="I8R537"/>
<dbReference type="HOGENOM" id="CLU_1383617_0_0_9"/>
<dbReference type="InterPro" id="IPR038460">
    <property type="entry name" value="AcetylCoA_hyd_C_sf"/>
</dbReference>
<name>I8R537_9THEO</name>
<keyword evidence="6" id="KW-1185">Reference proteome</keyword>
<reference evidence="5 6" key="1">
    <citation type="submission" date="2012-02" db="EMBL/GenBank/DDBJ databases">
        <title>Improved High-Quality Draft sequence of Thermoanaerobacter siderophilus SR4.</title>
        <authorList>
            <consortium name="US DOE Joint Genome Institute"/>
            <person name="Lucas S."/>
            <person name="Han J."/>
            <person name="Lapidus A."/>
            <person name="Cheng J.-F."/>
            <person name="Goodwin L."/>
            <person name="Pitluck S."/>
            <person name="Peters L."/>
            <person name="Detter J.C."/>
            <person name="Han C."/>
            <person name="Tapia R."/>
            <person name="Land M."/>
            <person name="Hauser L."/>
            <person name="Kyrpides N."/>
            <person name="Ivanova N."/>
            <person name="Pagani I."/>
            <person name="Hemme C."/>
            <person name="Woyke T."/>
        </authorList>
    </citation>
    <scope>NUCLEOTIDE SEQUENCE [LARGE SCALE GENOMIC DNA]</scope>
    <source>
        <strain evidence="5 6">SR4</strain>
    </source>
</reference>
<feature type="domain" description="Acetyl-CoA hydrolase/transferase N-terminal" evidence="3">
    <location>
        <begin position="5"/>
        <end position="184"/>
    </location>
</feature>
<keyword evidence="5" id="KW-0378">Hydrolase</keyword>
<evidence type="ECO:0000313" key="5">
    <source>
        <dbReference type="EMBL" id="EIW00535.1"/>
    </source>
</evidence>
<evidence type="ECO:0000256" key="1">
    <source>
        <dbReference type="ARBA" id="ARBA00009632"/>
    </source>
</evidence>
<dbReference type="PANTHER" id="PTHR21432">
    <property type="entry name" value="ACETYL-COA HYDROLASE-RELATED"/>
    <property type="match status" value="1"/>
</dbReference>
<dbReference type="GO" id="GO:0006083">
    <property type="term" value="P:acetate metabolic process"/>
    <property type="evidence" value="ECO:0007669"/>
    <property type="project" value="InterPro"/>
</dbReference>
<dbReference type="Gene3D" id="3.30.750.70">
    <property type="entry name" value="4-hydroxybutyrate coenzyme like domains"/>
    <property type="match status" value="1"/>
</dbReference>
<dbReference type="Gene3D" id="3.40.1080.10">
    <property type="entry name" value="Glutaconate Coenzyme A-transferase"/>
    <property type="match status" value="1"/>
</dbReference>
<dbReference type="SUPFAM" id="SSF100950">
    <property type="entry name" value="NagB/RpiA/CoA transferase-like"/>
    <property type="match status" value="2"/>
</dbReference>
<evidence type="ECO:0000259" key="3">
    <source>
        <dbReference type="Pfam" id="PF02550"/>
    </source>
</evidence>
<gene>
    <name evidence="5" type="ORF">ThesiDRAFT1_1617</name>
</gene>